<dbReference type="Proteomes" id="UP000092714">
    <property type="component" value="Unassembled WGS sequence"/>
</dbReference>
<dbReference type="PROSITE" id="PS50949">
    <property type="entry name" value="HTH_GNTR"/>
    <property type="match status" value="1"/>
</dbReference>
<dbReference type="OrthoDB" id="163333at2"/>
<dbReference type="InterPro" id="IPR015424">
    <property type="entry name" value="PyrdxlP-dep_Trfase"/>
</dbReference>
<evidence type="ECO:0000313" key="7">
    <source>
        <dbReference type="EMBL" id="OBY10939.1"/>
    </source>
</evidence>
<dbReference type="GO" id="GO:0003824">
    <property type="term" value="F:catalytic activity"/>
    <property type="evidence" value="ECO:0007669"/>
    <property type="project" value="UniProtKB-ARBA"/>
</dbReference>
<dbReference type="InterPro" id="IPR036388">
    <property type="entry name" value="WH-like_DNA-bd_sf"/>
</dbReference>
<dbReference type="GO" id="GO:0030170">
    <property type="term" value="F:pyridoxal phosphate binding"/>
    <property type="evidence" value="ECO:0007669"/>
    <property type="project" value="InterPro"/>
</dbReference>
<evidence type="ECO:0000256" key="4">
    <source>
        <dbReference type="ARBA" id="ARBA00023125"/>
    </source>
</evidence>
<comment type="caution">
    <text evidence="7">The sequence shown here is derived from an EMBL/GenBank/DDBJ whole genome shotgun (WGS) entry which is preliminary data.</text>
</comment>
<accession>A0A1B8RQ48</accession>
<dbReference type="SUPFAM" id="SSF46785">
    <property type="entry name" value="Winged helix' DNA-binding domain"/>
    <property type="match status" value="1"/>
</dbReference>
<evidence type="ECO:0000259" key="6">
    <source>
        <dbReference type="PROSITE" id="PS50949"/>
    </source>
</evidence>
<dbReference type="GeneID" id="42774860"/>
<dbReference type="PANTHER" id="PTHR46577">
    <property type="entry name" value="HTH-TYPE TRANSCRIPTIONAL REGULATORY PROTEIN GABR"/>
    <property type="match status" value="1"/>
</dbReference>
<dbReference type="PANTHER" id="PTHR46577:SF1">
    <property type="entry name" value="HTH-TYPE TRANSCRIPTIONAL REGULATORY PROTEIN GABR"/>
    <property type="match status" value="1"/>
</dbReference>
<dbReference type="eggNOG" id="COG1167">
    <property type="taxonomic scope" value="Bacteria"/>
</dbReference>
<evidence type="ECO:0000256" key="2">
    <source>
        <dbReference type="ARBA" id="ARBA00022898"/>
    </source>
</evidence>
<gene>
    <name evidence="7" type="ORF">CP373A1_10635</name>
</gene>
<evidence type="ECO:0000313" key="8">
    <source>
        <dbReference type="Proteomes" id="UP000092714"/>
    </source>
</evidence>
<dbReference type="CDD" id="cd00609">
    <property type="entry name" value="AAT_like"/>
    <property type="match status" value="1"/>
</dbReference>
<dbReference type="InterPro" id="IPR051446">
    <property type="entry name" value="HTH_trans_reg/aminotransferase"/>
</dbReference>
<dbReference type="RefSeq" id="WP_027097029.1">
    <property type="nucleotide sequence ID" value="NZ_CABHIH010000002.1"/>
</dbReference>
<keyword evidence="8" id="KW-1185">Reference proteome</keyword>
<dbReference type="GO" id="GO:0003700">
    <property type="term" value="F:DNA-binding transcription factor activity"/>
    <property type="evidence" value="ECO:0007669"/>
    <property type="project" value="InterPro"/>
</dbReference>
<evidence type="ECO:0000256" key="3">
    <source>
        <dbReference type="ARBA" id="ARBA00023015"/>
    </source>
</evidence>
<dbReference type="SMART" id="SM00345">
    <property type="entry name" value="HTH_GNTR"/>
    <property type="match status" value="1"/>
</dbReference>
<comment type="similarity">
    <text evidence="1">In the C-terminal section; belongs to the class-I pyridoxal-phosphate-dependent aminotransferase family.</text>
</comment>
<dbReference type="InterPro" id="IPR036390">
    <property type="entry name" value="WH_DNA-bd_sf"/>
</dbReference>
<keyword evidence="2" id="KW-0663">Pyridoxal phosphate</keyword>
<dbReference type="Gene3D" id="3.90.1150.10">
    <property type="entry name" value="Aspartate Aminotransferase, domain 1"/>
    <property type="match status" value="1"/>
</dbReference>
<dbReference type="Gene3D" id="3.40.640.10">
    <property type="entry name" value="Type I PLP-dependent aspartate aminotransferase-like (Major domain)"/>
    <property type="match status" value="1"/>
</dbReference>
<dbReference type="GO" id="GO:0003677">
    <property type="term" value="F:DNA binding"/>
    <property type="evidence" value="ECO:0007669"/>
    <property type="project" value="UniProtKB-KW"/>
</dbReference>
<reference evidence="7 8" key="1">
    <citation type="submission" date="2016-06" db="EMBL/GenBank/DDBJ databases">
        <authorList>
            <person name="Kjaerup R.B."/>
            <person name="Dalgaard T.S."/>
            <person name="Juul-Madsen H.R."/>
        </authorList>
    </citation>
    <scope>NUCLEOTIDE SEQUENCE [LARGE SCALE GENOMIC DNA]</scope>
    <source>
        <strain evidence="7 8">373-A1</strain>
    </source>
</reference>
<protein>
    <submittedName>
        <fullName evidence="7">GntR family transcriptional regulator</fullName>
    </submittedName>
</protein>
<name>A0A1B8RQ48_9CLOT</name>
<dbReference type="Pfam" id="PF00392">
    <property type="entry name" value="GntR"/>
    <property type="match status" value="1"/>
</dbReference>
<keyword evidence="4" id="KW-0238">DNA-binding</keyword>
<dbReference type="InterPro" id="IPR004839">
    <property type="entry name" value="Aminotransferase_I/II_large"/>
</dbReference>
<dbReference type="Gene3D" id="1.10.10.10">
    <property type="entry name" value="Winged helix-like DNA-binding domain superfamily/Winged helix DNA-binding domain"/>
    <property type="match status" value="1"/>
</dbReference>
<feature type="domain" description="HTH gntR-type" evidence="6">
    <location>
        <begin position="1"/>
        <end position="69"/>
    </location>
</feature>
<proteinExistence type="inferred from homology"/>
<dbReference type="InterPro" id="IPR015421">
    <property type="entry name" value="PyrdxlP-dep_Trfase_major"/>
</dbReference>
<evidence type="ECO:0000256" key="1">
    <source>
        <dbReference type="ARBA" id="ARBA00005384"/>
    </source>
</evidence>
<dbReference type="SUPFAM" id="SSF53383">
    <property type="entry name" value="PLP-dependent transferases"/>
    <property type="match status" value="1"/>
</dbReference>
<dbReference type="InterPro" id="IPR000524">
    <property type="entry name" value="Tscrpt_reg_HTH_GntR"/>
</dbReference>
<sequence>MNLYIKIAKDIKKLIIENKVPSGGKLPSINSLCKKYNCSKGTIIKAYDSLCKEHLVYSFPQSGFYVVDSMIIEGDENSSIYDLSSGNPTINSIPIQEIKHCLNTAIELYSNSSLELSLAGSPSLGKILPDHLAKQHVYCDTKNIYLAQGILQVLTVLSQMPFPNGNDTILIEEPSYSFFVRYLKFENKKVKTIKRDEDGIDLNELEQIFKNDKIKFFYTAPRNHNPLGTHYSNKHVQAIINLAHKYNVFIVEDDYFADSSNLSRYCPIYYYSNFKNCIYLKSYTKCIPYIRIGVAIIPDELIDAYNEGISYSYYYSYYMPSLVSQATLESYIKSSLFDKHTLAISTTVNNKLKLIRKITKKWDWKLIKLIGASSGYYSTLKLSPKINCNKLIENLRNRNVHIKSNIESFYDSNNFDNSIRISVARINKTRLETALNIIYEEVLNITKQYHS</sequence>
<dbReference type="CDD" id="cd07377">
    <property type="entry name" value="WHTH_GntR"/>
    <property type="match status" value="1"/>
</dbReference>
<dbReference type="Pfam" id="PF00155">
    <property type="entry name" value="Aminotran_1_2"/>
    <property type="match status" value="1"/>
</dbReference>
<organism evidence="7 8">
    <name type="scientific">Clostridium paraputrificum</name>
    <dbReference type="NCBI Taxonomy" id="29363"/>
    <lineage>
        <taxon>Bacteria</taxon>
        <taxon>Bacillati</taxon>
        <taxon>Bacillota</taxon>
        <taxon>Clostridia</taxon>
        <taxon>Eubacteriales</taxon>
        <taxon>Clostridiaceae</taxon>
        <taxon>Clostridium</taxon>
    </lineage>
</organism>
<dbReference type="EMBL" id="MAPZ01000019">
    <property type="protein sequence ID" value="OBY10939.1"/>
    <property type="molecule type" value="Genomic_DNA"/>
</dbReference>
<keyword evidence="3" id="KW-0805">Transcription regulation</keyword>
<keyword evidence="5" id="KW-0804">Transcription</keyword>
<dbReference type="AlphaFoldDB" id="A0A1B8RQ48"/>
<evidence type="ECO:0000256" key="5">
    <source>
        <dbReference type="ARBA" id="ARBA00023163"/>
    </source>
</evidence>
<dbReference type="InterPro" id="IPR015422">
    <property type="entry name" value="PyrdxlP-dep_Trfase_small"/>
</dbReference>